<dbReference type="EMBL" id="SETE01000002">
    <property type="protein sequence ID" value="RYM34818.1"/>
    <property type="molecule type" value="Genomic_DNA"/>
</dbReference>
<sequence length="205" mass="25351">MKPNEPENYLEDFEELNTEPIMSLQKIEWWLLKYSDAYAEIMLYFKEKNVNYDTKFVVYTEYQDTIMNPYMEFIYYFNFMDEISLIAKKEAFFKKELREYRQILHSREKTTQWLAKNEKVGLGDFPEFIWSYYRYFTIGGTLWIGDKWNEIGFFVDWNRFCFTLYFCKVFSELFWNQKLLPHSLGDAIDEVRKEQILYWLEYYGE</sequence>
<keyword evidence="2" id="KW-1185">Reference proteome</keyword>
<organism evidence="1 2">
    <name type="scientific">Brumimicrobium glaciale</name>
    <dbReference type="NCBI Taxonomy" id="200475"/>
    <lineage>
        <taxon>Bacteria</taxon>
        <taxon>Pseudomonadati</taxon>
        <taxon>Bacteroidota</taxon>
        <taxon>Flavobacteriia</taxon>
        <taxon>Flavobacteriales</taxon>
        <taxon>Crocinitomicaceae</taxon>
        <taxon>Brumimicrobium</taxon>
    </lineage>
</organism>
<dbReference type="RefSeq" id="WP_130092826.1">
    <property type="nucleotide sequence ID" value="NZ_SETE01000002.1"/>
</dbReference>
<dbReference type="Proteomes" id="UP000293952">
    <property type="component" value="Unassembled WGS sequence"/>
</dbReference>
<name>A0A4Q4KNS6_9FLAO</name>
<proteinExistence type="predicted"/>
<gene>
    <name evidence="1" type="ORF">ERX46_05435</name>
</gene>
<comment type="caution">
    <text evidence="1">The sequence shown here is derived from an EMBL/GenBank/DDBJ whole genome shotgun (WGS) entry which is preliminary data.</text>
</comment>
<accession>A0A4Q4KNS6</accession>
<reference evidence="1 2" key="1">
    <citation type="submission" date="2019-02" db="EMBL/GenBank/DDBJ databases">
        <title>Genome sequence of the sea-ice species Brumimicrobium glaciale.</title>
        <authorList>
            <person name="Bowman J.P."/>
        </authorList>
    </citation>
    <scope>NUCLEOTIDE SEQUENCE [LARGE SCALE GENOMIC DNA]</scope>
    <source>
        <strain evidence="1 2">IC156</strain>
    </source>
</reference>
<dbReference type="AlphaFoldDB" id="A0A4Q4KNS6"/>
<evidence type="ECO:0000313" key="2">
    <source>
        <dbReference type="Proteomes" id="UP000293952"/>
    </source>
</evidence>
<dbReference type="OrthoDB" id="1436642at2"/>
<evidence type="ECO:0000313" key="1">
    <source>
        <dbReference type="EMBL" id="RYM34818.1"/>
    </source>
</evidence>
<protein>
    <submittedName>
        <fullName evidence="1">Uncharacterized protein</fullName>
    </submittedName>
</protein>